<organism evidence="7 8">
    <name type="scientific">Thalictrum thalictroides</name>
    <name type="common">Rue-anemone</name>
    <name type="synonym">Anemone thalictroides</name>
    <dbReference type="NCBI Taxonomy" id="46969"/>
    <lineage>
        <taxon>Eukaryota</taxon>
        <taxon>Viridiplantae</taxon>
        <taxon>Streptophyta</taxon>
        <taxon>Embryophyta</taxon>
        <taxon>Tracheophyta</taxon>
        <taxon>Spermatophyta</taxon>
        <taxon>Magnoliopsida</taxon>
        <taxon>Ranunculales</taxon>
        <taxon>Ranunculaceae</taxon>
        <taxon>Thalictroideae</taxon>
        <taxon>Thalictrum</taxon>
    </lineage>
</organism>
<evidence type="ECO:0000256" key="1">
    <source>
        <dbReference type="ARBA" id="ARBA00022730"/>
    </source>
</evidence>
<evidence type="ECO:0000313" key="8">
    <source>
        <dbReference type="Proteomes" id="UP000554482"/>
    </source>
</evidence>
<dbReference type="PRINTS" id="PR00974">
    <property type="entry name" value="RIBOSOMALS18"/>
</dbReference>
<dbReference type="InterPro" id="IPR036870">
    <property type="entry name" value="Ribosomal_bS18_sf"/>
</dbReference>
<feature type="region of interest" description="Disordered" evidence="6">
    <location>
        <begin position="200"/>
        <end position="225"/>
    </location>
</feature>
<evidence type="ECO:0000256" key="6">
    <source>
        <dbReference type="SAM" id="MobiDB-lite"/>
    </source>
</evidence>
<evidence type="ECO:0000313" key="7">
    <source>
        <dbReference type="EMBL" id="KAF5193844.1"/>
    </source>
</evidence>
<keyword evidence="1" id="KW-0699">rRNA-binding</keyword>
<keyword evidence="2" id="KW-0694">RNA-binding</keyword>
<dbReference type="GO" id="GO:0005763">
    <property type="term" value="C:mitochondrial small ribosomal subunit"/>
    <property type="evidence" value="ECO:0007669"/>
    <property type="project" value="TreeGrafter"/>
</dbReference>
<evidence type="ECO:0000256" key="5">
    <source>
        <dbReference type="ARBA" id="ARBA00035266"/>
    </source>
</evidence>
<keyword evidence="8" id="KW-1185">Reference proteome</keyword>
<dbReference type="InterPro" id="IPR001648">
    <property type="entry name" value="Ribosomal_bS18"/>
</dbReference>
<protein>
    <recommendedName>
        <fullName evidence="5">Small ribosomal subunit protein bS18c</fullName>
    </recommendedName>
</protein>
<keyword evidence="4" id="KW-0687">Ribonucleoprotein</keyword>
<dbReference type="PANTHER" id="PTHR13479:SF65">
    <property type="entry name" value="F10K1.8 PROTEIN"/>
    <property type="match status" value="1"/>
</dbReference>
<dbReference type="SUPFAM" id="SSF46911">
    <property type="entry name" value="Ribosomal protein S18"/>
    <property type="match status" value="1"/>
</dbReference>
<gene>
    <name evidence="7" type="ORF">FRX31_016568</name>
</gene>
<reference evidence="7 8" key="1">
    <citation type="submission" date="2020-06" db="EMBL/GenBank/DDBJ databases">
        <title>Transcriptomic and genomic resources for Thalictrum thalictroides and T. hernandezii: Facilitating candidate gene discovery in an emerging model plant lineage.</title>
        <authorList>
            <person name="Arias T."/>
            <person name="Riano-Pachon D.M."/>
            <person name="Di Stilio V.S."/>
        </authorList>
    </citation>
    <scope>NUCLEOTIDE SEQUENCE [LARGE SCALE GENOMIC DNA]</scope>
    <source>
        <strain evidence="8">cv. WT478/WT964</strain>
        <tissue evidence="7">Leaves</tissue>
    </source>
</reference>
<sequence length="225" mass="25195">MGLFGKLPSNGPSKESFYRDGFEAKGGGSGSQDMDGVDDTLVEIDQKLKKAATYFDIDPYEITSENYAYRPDMTFRTQDTYETKELDLTKPGVHRPAKRQGFEVRTKEVLEKADFRNPLFLANFITEAGIIIKRSQTKISAKAQRKVAREIKTARAFGLMPFTTMGQYPFIAGGNRENLDEKEDMGIHIPYRFVESNPIAVPDPVADPDPIVDPDPTADPDPMAY</sequence>
<dbReference type="Gene3D" id="4.10.640.10">
    <property type="entry name" value="Ribosomal protein S18"/>
    <property type="match status" value="1"/>
</dbReference>
<dbReference type="EMBL" id="JABWDY010019528">
    <property type="protein sequence ID" value="KAF5193844.1"/>
    <property type="molecule type" value="Genomic_DNA"/>
</dbReference>
<dbReference type="Proteomes" id="UP000554482">
    <property type="component" value="Unassembled WGS sequence"/>
</dbReference>
<keyword evidence="3 7" id="KW-0689">Ribosomal protein</keyword>
<dbReference type="AlphaFoldDB" id="A0A7J6W8W8"/>
<evidence type="ECO:0000256" key="3">
    <source>
        <dbReference type="ARBA" id="ARBA00022980"/>
    </source>
</evidence>
<comment type="caution">
    <text evidence="7">The sequence shown here is derived from an EMBL/GenBank/DDBJ whole genome shotgun (WGS) entry which is preliminary data.</text>
</comment>
<feature type="region of interest" description="Disordered" evidence="6">
    <location>
        <begin position="1"/>
        <end position="36"/>
    </location>
</feature>
<dbReference type="GO" id="GO:0003735">
    <property type="term" value="F:structural constituent of ribosome"/>
    <property type="evidence" value="ECO:0007669"/>
    <property type="project" value="InterPro"/>
</dbReference>
<dbReference type="Pfam" id="PF01084">
    <property type="entry name" value="Ribosomal_S18"/>
    <property type="match status" value="1"/>
</dbReference>
<evidence type="ECO:0000256" key="4">
    <source>
        <dbReference type="ARBA" id="ARBA00023274"/>
    </source>
</evidence>
<accession>A0A7J6W8W8</accession>
<name>A0A7J6W8W8_THATH</name>
<evidence type="ECO:0000256" key="2">
    <source>
        <dbReference type="ARBA" id="ARBA00022884"/>
    </source>
</evidence>
<proteinExistence type="predicted"/>
<dbReference type="GO" id="GO:0006412">
    <property type="term" value="P:translation"/>
    <property type="evidence" value="ECO:0007669"/>
    <property type="project" value="InterPro"/>
</dbReference>
<dbReference type="GO" id="GO:0070181">
    <property type="term" value="F:small ribosomal subunit rRNA binding"/>
    <property type="evidence" value="ECO:0007669"/>
    <property type="project" value="TreeGrafter"/>
</dbReference>
<dbReference type="PANTHER" id="PTHR13479">
    <property type="entry name" value="30S RIBOSOMAL PROTEIN S18"/>
    <property type="match status" value="1"/>
</dbReference>
<dbReference type="OrthoDB" id="21463at2759"/>